<dbReference type="InterPro" id="IPR029058">
    <property type="entry name" value="AB_hydrolase_fold"/>
</dbReference>
<dbReference type="InterPro" id="IPR050565">
    <property type="entry name" value="LYPA1-2/EST-like"/>
</dbReference>
<accession>A0A7S0HXA3</accession>
<dbReference type="InterPro" id="IPR003140">
    <property type="entry name" value="PLipase/COase/thioEstase"/>
</dbReference>
<proteinExistence type="inferred from homology"/>
<comment type="similarity">
    <text evidence="1">Belongs to the AB hydrolase superfamily. AB hydrolase 2 family.</text>
</comment>
<protein>
    <recommendedName>
        <fullName evidence="3">Phospholipase/carboxylesterase/thioesterase domain-containing protein</fullName>
    </recommendedName>
</protein>
<dbReference type="PANTHER" id="PTHR10655">
    <property type="entry name" value="LYSOPHOSPHOLIPASE-RELATED"/>
    <property type="match status" value="1"/>
</dbReference>
<dbReference type="EMBL" id="HBEP01031363">
    <property type="protein sequence ID" value="CAD8504697.1"/>
    <property type="molecule type" value="Transcribed_RNA"/>
</dbReference>
<reference evidence="4" key="1">
    <citation type="submission" date="2021-01" db="EMBL/GenBank/DDBJ databases">
        <authorList>
            <person name="Corre E."/>
            <person name="Pelletier E."/>
            <person name="Niang G."/>
            <person name="Scheremetjew M."/>
            <person name="Finn R."/>
            <person name="Kale V."/>
            <person name="Holt S."/>
            <person name="Cochrane G."/>
            <person name="Meng A."/>
            <person name="Brown T."/>
            <person name="Cohen L."/>
        </authorList>
    </citation>
    <scope>NUCLEOTIDE SEQUENCE</scope>
    <source>
        <strain evidence="4">CCMP1374</strain>
    </source>
</reference>
<feature type="domain" description="Phospholipase/carboxylesterase/thioesterase" evidence="3">
    <location>
        <begin position="74"/>
        <end position="285"/>
    </location>
</feature>
<keyword evidence="2" id="KW-0378">Hydrolase</keyword>
<name>A0A7S0HXA3_9EUKA</name>
<sequence>MADADVDTMSLKDMKALIAKAGLNLDGCIEKPDIRQRAREALAAIAAKPAAPPPSGNAKHTLGGYSCIVKGPADVLSGAVAADLAVVVLHGYGASNSDFADVPSLVDPHLDSSKRVLYVFPQAPMSAIGTAWWQIDIMGFLTIATAGEAAIAKMIREEPKGLKQARASLAELIQQVCAMAGGGSPLPASRLVLGGFSQGAMTALDVALQQPADQTVAGVLCLSGAPIVVEQWTTRLAHHKGLRVLLTHGMQDSTLPFQCSGWTHELLKANGAKVTYVPFSGGHELGGADVITALVAFVRASLQ</sequence>
<dbReference type="GO" id="GO:0016787">
    <property type="term" value="F:hydrolase activity"/>
    <property type="evidence" value="ECO:0007669"/>
    <property type="project" value="UniProtKB-KW"/>
</dbReference>
<gene>
    <name evidence="4" type="ORF">PANT1444_LOCUS17695</name>
</gene>
<evidence type="ECO:0000259" key="3">
    <source>
        <dbReference type="Pfam" id="PF02230"/>
    </source>
</evidence>
<dbReference type="PANTHER" id="PTHR10655:SF17">
    <property type="entry name" value="LYSOPHOSPHOLIPASE-LIKE PROTEIN 1"/>
    <property type="match status" value="1"/>
</dbReference>
<dbReference type="Pfam" id="PF02230">
    <property type="entry name" value="Abhydrolase_2"/>
    <property type="match status" value="1"/>
</dbReference>
<evidence type="ECO:0000313" key="4">
    <source>
        <dbReference type="EMBL" id="CAD8504697.1"/>
    </source>
</evidence>
<dbReference type="AlphaFoldDB" id="A0A7S0HXA3"/>
<organism evidence="4">
    <name type="scientific">Phaeocystis antarctica</name>
    <dbReference type="NCBI Taxonomy" id="33657"/>
    <lineage>
        <taxon>Eukaryota</taxon>
        <taxon>Haptista</taxon>
        <taxon>Haptophyta</taxon>
        <taxon>Prymnesiophyceae</taxon>
        <taxon>Phaeocystales</taxon>
        <taxon>Phaeocystaceae</taxon>
        <taxon>Phaeocystis</taxon>
    </lineage>
</organism>
<dbReference type="SUPFAM" id="SSF53474">
    <property type="entry name" value="alpha/beta-Hydrolases"/>
    <property type="match status" value="1"/>
</dbReference>
<dbReference type="Gene3D" id="3.40.50.1820">
    <property type="entry name" value="alpha/beta hydrolase"/>
    <property type="match status" value="1"/>
</dbReference>
<evidence type="ECO:0000256" key="1">
    <source>
        <dbReference type="ARBA" id="ARBA00006499"/>
    </source>
</evidence>
<evidence type="ECO:0000256" key="2">
    <source>
        <dbReference type="ARBA" id="ARBA00022801"/>
    </source>
</evidence>